<dbReference type="EMBL" id="QAPG01010709">
    <property type="protein sequence ID" value="TDZ13916.1"/>
    <property type="molecule type" value="Genomic_DNA"/>
</dbReference>
<feature type="compositionally biased region" description="Acidic residues" evidence="2">
    <location>
        <begin position="64"/>
        <end position="78"/>
    </location>
</feature>
<dbReference type="CDD" id="cd02440">
    <property type="entry name" value="AdoMet_MTases"/>
    <property type="match status" value="1"/>
</dbReference>
<feature type="compositionally biased region" description="Low complexity" evidence="2">
    <location>
        <begin position="31"/>
        <end position="55"/>
    </location>
</feature>
<dbReference type="SUPFAM" id="SSF53335">
    <property type="entry name" value="S-adenosyl-L-methionine-dependent methyltransferases"/>
    <property type="match status" value="1"/>
</dbReference>
<dbReference type="AlphaFoldDB" id="A0A4R8PNT6"/>
<dbReference type="PANTHER" id="PTHR43591:SF24">
    <property type="entry name" value="2-METHOXY-6-POLYPRENYL-1,4-BENZOQUINOL METHYLASE, MITOCHONDRIAL"/>
    <property type="match status" value="1"/>
</dbReference>
<comment type="similarity">
    <text evidence="1">Belongs to the methyltransferase superfamily. LaeA methyltransferase family.</text>
</comment>
<keyword evidence="4" id="KW-1185">Reference proteome</keyword>
<gene>
    <name evidence="3" type="primary">LAE1-8</name>
    <name evidence="3" type="ORF">C8035_v002970</name>
</gene>
<dbReference type="InterPro" id="IPR029063">
    <property type="entry name" value="SAM-dependent_MTases_sf"/>
</dbReference>
<evidence type="ECO:0000256" key="2">
    <source>
        <dbReference type="SAM" id="MobiDB-lite"/>
    </source>
</evidence>
<accession>A0A4R8PNT6</accession>
<dbReference type="Pfam" id="PF13489">
    <property type="entry name" value="Methyltransf_23"/>
    <property type="match status" value="1"/>
</dbReference>
<dbReference type="Gene3D" id="3.40.50.150">
    <property type="entry name" value="Vaccinia Virus protein VP39"/>
    <property type="match status" value="1"/>
</dbReference>
<evidence type="ECO:0000313" key="3">
    <source>
        <dbReference type="EMBL" id="TDZ13916.1"/>
    </source>
</evidence>
<sequence>MAELTPSPTPASPEPAASEVEGVTPAPPSAMPQASPQQVQQHQEQNQDQTDTQTPQQPPPAPVEVDDEDDPESAFGDDDASRASTSLASVRSAYEWKHGRRYHGYRSGKYSFPNDEDEQDRLDMIHRVFYLVMYDRLYIAPIDTRGLSVLDIGTGTGIWPIQFGDEHPEAELIVGNDLSAIQPEWVPNNVRFVVDDVELEWIEPQKYDYIHCRYMAGSIKDWPRLVSQVYDNLKPGGWFEFQESANTLYSEDDTLKPDDPMVQMMDGLMEACELIGRTMDPAPSMKQWVQEAGFENVSEEKFKLPIGSWPKDPRYKEIGSPMKVNFLEGVEAFTAALFKDVLGWTREEVIVLNAGVRAAVRNNDVHPMFDFIVVIGQKPMTDREED</sequence>
<comment type="caution">
    <text evidence="3">The sequence shown here is derived from an EMBL/GenBank/DDBJ whole genome shotgun (WGS) entry which is preliminary data.</text>
</comment>
<dbReference type="Proteomes" id="UP000295083">
    <property type="component" value="Unassembled WGS sequence"/>
</dbReference>
<evidence type="ECO:0000256" key="1">
    <source>
        <dbReference type="ARBA" id="ARBA00038158"/>
    </source>
</evidence>
<protein>
    <submittedName>
        <fullName evidence="3">Secondary metabolism regulator LAE1</fullName>
    </submittedName>
</protein>
<dbReference type="GO" id="GO:0008168">
    <property type="term" value="F:methyltransferase activity"/>
    <property type="evidence" value="ECO:0007669"/>
    <property type="project" value="TreeGrafter"/>
</dbReference>
<feature type="region of interest" description="Disordered" evidence="2">
    <location>
        <begin position="1"/>
        <end position="87"/>
    </location>
</feature>
<evidence type="ECO:0000313" key="4">
    <source>
        <dbReference type="Proteomes" id="UP000295083"/>
    </source>
</evidence>
<proteinExistence type="inferred from homology"/>
<reference evidence="3 4" key="1">
    <citation type="submission" date="2018-11" db="EMBL/GenBank/DDBJ databases">
        <title>Genome sequence and assembly of Colletotrichum spinosum.</title>
        <authorList>
            <person name="Gan P."/>
            <person name="Shirasu K."/>
        </authorList>
    </citation>
    <scope>NUCLEOTIDE SEQUENCE [LARGE SCALE GENOMIC DNA]</scope>
    <source>
        <strain evidence="3 4">CBS 515.97</strain>
    </source>
</reference>
<dbReference type="PANTHER" id="PTHR43591">
    <property type="entry name" value="METHYLTRANSFERASE"/>
    <property type="match status" value="1"/>
</dbReference>
<name>A0A4R8PNT6_9PEZI</name>
<organism evidence="3 4">
    <name type="scientific">Colletotrichum spinosum</name>
    <dbReference type="NCBI Taxonomy" id="1347390"/>
    <lineage>
        <taxon>Eukaryota</taxon>
        <taxon>Fungi</taxon>
        <taxon>Dikarya</taxon>
        <taxon>Ascomycota</taxon>
        <taxon>Pezizomycotina</taxon>
        <taxon>Sordariomycetes</taxon>
        <taxon>Hypocreomycetidae</taxon>
        <taxon>Glomerellales</taxon>
        <taxon>Glomerellaceae</taxon>
        <taxon>Colletotrichum</taxon>
        <taxon>Colletotrichum orbiculare species complex</taxon>
    </lineage>
</organism>